<dbReference type="AlphaFoldDB" id="A0A0J7XR85"/>
<sequence>MSAYLVLVRERTTDAAALQRYRDRAPLAREAHPSQPIAFYEEHETLEGDDAEGVAILRFPSMAAARAWYASPEYQAALPHRQDGSVSRVILVAGSDEPPTA</sequence>
<dbReference type="OrthoDB" id="9806380at2"/>
<dbReference type="PANTHER" id="PTHR41521:SF4">
    <property type="entry name" value="BLR0684 PROTEIN"/>
    <property type="match status" value="1"/>
</dbReference>
<dbReference type="SUPFAM" id="SSF54909">
    <property type="entry name" value="Dimeric alpha+beta barrel"/>
    <property type="match status" value="1"/>
</dbReference>
<evidence type="ECO:0000313" key="2">
    <source>
        <dbReference type="EMBL" id="KMS53553.1"/>
    </source>
</evidence>
<dbReference type="InterPro" id="IPR010753">
    <property type="entry name" value="DUF1330"/>
</dbReference>
<reference evidence="2 3" key="1">
    <citation type="journal article" date="2015" name="G3 (Bethesda)">
        <title>Insights into Ongoing Evolution of the Hexachlorocyclohexane Catabolic Pathway from Comparative Genomics of Ten Sphingomonadaceae Strains.</title>
        <authorList>
            <person name="Pearce S.L."/>
            <person name="Oakeshott J.G."/>
            <person name="Pandey G."/>
        </authorList>
    </citation>
    <scope>NUCLEOTIDE SEQUENCE [LARGE SCALE GENOMIC DNA]</scope>
    <source>
        <strain evidence="2 3">LL02</strain>
    </source>
</reference>
<feature type="domain" description="DUF1330" evidence="1">
    <location>
        <begin position="3"/>
        <end position="94"/>
    </location>
</feature>
<name>A0A0J7XR85_9SPHN</name>
<dbReference type="EMBL" id="JACU01000007">
    <property type="protein sequence ID" value="KMS53553.1"/>
    <property type="molecule type" value="Genomic_DNA"/>
</dbReference>
<dbReference type="RefSeq" id="WP_059152518.1">
    <property type="nucleotide sequence ID" value="NZ_KQ130455.1"/>
</dbReference>
<gene>
    <name evidence="2" type="ORF">V474_23045</name>
</gene>
<evidence type="ECO:0000259" key="1">
    <source>
        <dbReference type="Pfam" id="PF07045"/>
    </source>
</evidence>
<comment type="caution">
    <text evidence="2">The sequence shown here is derived from an EMBL/GenBank/DDBJ whole genome shotgun (WGS) entry which is preliminary data.</text>
</comment>
<accession>A0A0J7XR85</accession>
<keyword evidence="3" id="KW-1185">Reference proteome</keyword>
<evidence type="ECO:0000313" key="3">
    <source>
        <dbReference type="Proteomes" id="UP000052268"/>
    </source>
</evidence>
<dbReference type="Proteomes" id="UP000052268">
    <property type="component" value="Unassembled WGS sequence"/>
</dbReference>
<dbReference type="InterPro" id="IPR011008">
    <property type="entry name" value="Dimeric_a/b-barrel"/>
</dbReference>
<dbReference type="Pfam" id="PF07045">
    <property type="entry name" value="DUF1330"/>
    <property type="match status" value="1"/>
</dbReference>
<dbReference type="PATRIC" id="fig|1114963.3.peg.3448"/>
<dbReference type="PANTHER" id="PTHR41521">
    <property type="match status" value="1"/>
</dbReference>
<dbReference type="Gene3D" id="3.30.70.100">
    <property type="match status" value="1"/>
</dbReference>
<protein>
    <recommendedName>
        <fullName evidence="1">DUF1330 domain-containing protein</fullName>
    </recommendedName>
</protein>
<organism evidence="2 3">
    <name type="scientific">Novosphingobium barchaimii LL02</name>
    <dbReference type="NCBI Taxonomy" id="1114963"/>
    <lineage>
        <taxon>Bacteria</taxon>
        <taxon>Pseudomonadati</taxon>
        <taxon>Pseudomonadota</taxon>
        <taxon>Alphaproteobacteria</taxon>
        <taxon>Sphingomonadales</taxon>
        <taxon>Sphingomonadaceae</taxon>
        <taxon>Novosphingobium</taxon>
    </lineage>
</organism>
<proteinExistence type="predicted"/>